<dbReference type="Gene3D" id="1.10.443.10">
    <property type="entry name" value="Intergrase catalytic core"/>
    <property type="match status" value="1"/>
</dbReference>
<evidence type="ECO:0000313" key="6">
    <source>
        <dbReference type="Proteomes" id="UP000003748"/>
    </source>
</evidence>
<evidence type="ECO:0000256" key="2">
    <source>
        <dbReference type="ARBA" id="ARBA00023125"/>
    </source>
</evidence>
<feature type="domain" description="Tyr recombinase" evidence="4">
    <location>
        <begin position="184"/>
        <end position="360"/>
    </location>
</feature>
<dbReference type="InterPro" id="IPR010998">
    <property type="entry name" value="Integrase_recombinase_N"/>
</dbReference>
<dbReference type="GO" id="GO:0006310">
    <property type="term" value="P:DNA recombination"/>
    <property type="evidence" value="ECO:0007669"/>
    <property type="project" value="UniProtKB-KW"/>
</dbReference>
<dbReference type="eggNOG" id="COG0582">
    <property type="taxonomic scope" value="Bacteria"/>
</dbReference>
<dbReference type="InterPro" id="IPR002104">
    <property type="entry name" value="Integrase_catalytic"/>
</dbReference>
<name>D4CXA7_9FUSO</name>
<evidence type="ECO:0000256" key="1">
    <source>
        <dbReference type="ARBA" id="ARBA00008857"/>
    </source>
</evidence>
<dbReference type="Pfam" id="PF00589">
    <property type="entry name" value="Phage_integrase"/>
    <property type="match status" value="1"/>
</dbReference>
<keyword evidence="3" id="KW-0233">DNA recombination</keyword>
<dbReference type="Gene3D" id="1.10.150.130">
    <property type="match status" value="1"/>
</dbReference>
<accession>D4CXA7</accession>
<comment type="similarity">
    <text evidence="1">Belongs to the 'phage' integrase family.</text>
</comment>
<proteinExistence type="inferred from homology"/>
<dbReference type="OrthoDB" id="9801717at2"/>
<dbReference type="InterPro" id="IPR013762">
    <property type="entry name" value="Integrase-like_cat_sf"/>
</dbReference>
<dbReference type="AlphaFoldDB" id="D4CXA7"/>
<reference evidence="5 6" key="1">
    <citation type="submission" date="2010-02" db="EMBL/GenBank/DDBJ databases">
        <authorList>
            <person name="Weinstock G."/>
            <person name="Sodergren E."/>
            <person name="Clifton S."/>
            <person name="Fulton L."/>
            <person name="Fulton B."/>
            <person name="Courtney L."/>
            <person name="Fronick C."/>
            <person name="Harrison M."/>
            <person name="Strong C."/>
            <person name="Farmer C."/>
            <person name="Delahaunty K."/>
            <person name="Markovic C."/>
            <person name="Hall O."/>
            <person name="Minx P."/>
            <person name="Tomlinson C."/>
            <person name="Mitreva M."/>
            <person name="Nelson J."/>
            <person name="Hou S."/>
            <person name="Wollam A."/>
            <person name="Pepin K.H."/>
            <person name="Johnson M."/>
            <person name="Bhonagiri V."/>
            <person name="Zhang X."/>
            <person name="Suruliraj S."/>
            <person name="Warren W."/>
            <person name="Chinwalla A."/>
            <person name="Mardis E.R."/>
            <person name="Wilson R.K."/>
        </authorList>
    </citation>
    <scope>NUCLEOTIDE SEQUENCE [LARGE SCALE GENOMIC DNA]</scope>
    <source>
        <strain evidence="5 6">ATCC 33693</strain>
    </source>
</reference>
<protein>
    <submittedName>
        <fullName evidence="5">Site-specific recombinase, phage integrase family</fullName>
    </submittedName>
</protein>
<dbReference type="PANTHER" id="PTHR30349">
    <property type="entry name" value="PHAGE INTEGRASE-RELATED"/>
    <property type="match status" value="1"/>
</dbReference>
<dbReference type="RefSeq" id="WP_005974739.1">
    <property type="nucleotide sequence ID" value="NZ_GG665898.1"/>
</dbReference>
<dbReference type="InterPro" id="IPR050090">
    <property type="entry name" value="Tyrosine_recombinase_XerCD"/>
</dbReference>
<dbReference type="GO" id="GO:0015074">
    <property type="term" value="P:DNA integration"/>
    <property type="evidence" value="ECO:0007669"/>
    <property type="project" value="InterPro"/>
</dbReference>
<evidence type="ECO:0000259" key="4">
    <source>
        <dbReference type="PROSITE" id="PS51898"/>
    </source>
</evidence>
<dbReference type="HOGENOM" id="CLU_027562_1_1_0"/>
<dbReference type="PANTHER" id="PTHR30349:SF41">
    <property type="entry name" value="INTEGRASE_RECOMBINASE PROTEIN MJ0367-RELATED"/>
    <property type="match status" value="1"/>
</dbReference>
<dbReference type="EMBL" id="ACJY01000099">
    <property type="protein sequence ID" value="EFE86027.1"/>
    <property type="molecule type" value="Genomic_DNA"/>
</dbReference>
<comment type="caution">
    <text evidence="5">The sequence shown here is derived from an EMBL/GenBank/DDBJ whole genome shotgun (WGS) entry which is preliminary data.</text>
</comment>
<dbReference type="PROSITE" id="PS51898">
    <property type="entry name" value="TYR_RECOMBINASE"/>
    <property type="match status" value="1"/>
</dbReference>
<organism evidence="5 6">
    <name type="scientific">Fusobacterium periodonticum ATCC 33693</name>
    <dbReference type="NCBI Taxonomy" id="546275"/>
    <lineage>
        <taxon>Bacteria</taxon>
        <taxon>Fusobacteriati</taxon>
        <taxon>Fusobacteriota</taxon>
        <taxon>Fusobacteriia</taxon>
        <taxon>Fusobacteriales</taxon>
        <taxon>Fusobacteriaceae</taxon>
        <taxon>Fusobacterium</taxon>
    </lineage>
</organism>
<keyword evidence="2" id="KW-0238">DNA-binding</keyword>
<dbReference type="CDD" id="cd00796">
    <property type="entry name" value="INT_Rci_Hp1_C"/>
    <property type="match status" value="1"/>
</dbReference>
<dbReference type="GO" id="GO:0003677">
    <property type="term" value="F:DNA binding"/>
    <property type="evidence" value="ECO:0007669"/>
    <property type="project" value="UniProtKB-KW"/>
</dbReference>
<sequence>MKASNGMGTIFKLKGKRRKPYIVRGPAVLTEKGYFQPLLGSFETKKEAEIFRIAYFNKNKDSVDKEVEKPLIAENKKDKKEKILFENLYDIWLKNKKPSKLTLRNLTTHFNNSKKLHKLDIKTINGIILQNILNDANLSKGTLRNLKSFWKQIFDFAILNDFCQKDYVTFLKLPTEEKGKKTSDRNRIFTTEDLQKLWNNLYNDEKDRFKIIDVILVHCYTGLRPNELLNIKIENVNLKEKYIDITKSKTKSGIRRLPIPSKIFELIKKRYDNEKEFLFTRYDGAKLLYDTYDYQFREVMIDLEIDYHTTHDCRHTFATLLSNAEIDKEIIIKLTGHSSYKITSEKYIHKVLEDYRNAIDKI</sequence>
<dbReference type="SUPFAM" id="SSF56349">
    <property type="entry name" value="DNA breaking-rejoining enzymes"/>
    <property type="match status" value="1"/>
</dbReference>
<gene>
    <name evidence="5" type="ORF">FUSPEROL_02068</name>
</gene>
<dbReference type="STRING" id="546275.FUSPEROL_02068"/>
<dbReference type="InterPro" id="IPR011010">
    <property type="entry name" value="DNA_brk_join_enz"/>
</dbReference>
<evidence type="ECO:0000313" key="5">
    <source>
        <dbReference type="EMBL" id="EFE86027.1"/>
    </source>
</evidence>
<dbReference type="GeneID" id="78420250"/>
<evidence type="ECO:0000256" key="3">
    <source>
        <dbReference type="ARBA" id="ARBA00023172"/>
    </source>
</evidence>
<dbReference type="Proteomes" id="UP000003748">
    <property type="component" value="Unassembled WGS sequence"/>
</dbReference>